<dbReference type="PROSITE" id="PS51257">
    <property type="entry name" value="PROKAR_LIPOPROTEIN"/>
    <property type="match status" value="1"/>
</dbReference>
<dbReference type="InterPro" id="IPR036249">
    <property type="entry name" value="Thioredoxin-like_sf"/>
</dbReference>
<keyword evidence="1" id="KW-0732">Signal</keyword>
<keyword evidence="3" id="KW-1185">Reference proteome</keyword>
<dbReference type="RefSeq" id="WP_161045844.1">
    <property type="nucleotide sequence ID" value="NZ_WWCS01000009.1"/>
</dbReference>
<comment type="caution">
    <text evidence="2">The sequence shown here is derived from an EMBL/GenBank/DDBJ whole genome shotgun (WGS) entry which is preliminary data.</text>
</comment>
<feature type="chain" id="PRO_5047543629" description="Thioredoxin" evidence="1">
    <location>
        <begin position="19"/>
        <end position="263"/>
    </location>
</feature>
<dbReference type="EMBL" id="WWCS01000009">
    <property type="protein sequence ID" value="MYN40858.1"/>
    <property type="molecule type" value="Genomic_DNA"/>
</dbReference>
<organism evidence="2 3">
    <name type="scientific">Duganella margarita</name>
    <dbReference type="NCBI Taxonomy" id="2692170"/>
    <lineage>
        <taxon>Bacteria</taxon>
        <taxon>Pseudomonadati</taxon>
        <taxon>Pseudomonadota</taxon>
        <taxon>Betaproteobacteria</taxon>
        <taxon>Burkholderiales</taxon>
        <taxon>Oxalobacteraceae</taxon>
        <taxon>Telluria group</taxon>
        <taxon>Duganella</taxon>
    </lineage>
</organism>
<feature type="signal peptide" evidence="1">
    <location>
        <begin position="1"/>
        <end position="18"/>
    </location>
</feature>
<protein>
    <recommendedName>
        <fullName evidence="4">Thioredoxin</fullName>
    </recommendedName>
</protein>
<name>A0ABW9WIE6_9BURK</name>
<dbReference type="Gene3D" id="3.40.30.10">
    <property type="entry name" value="Glutaredoxin"/>
    <property type="match status" value="1"/>
</dbReference>
<evidence type="ECO:0000313" key="2">
    <source>
        <dbReference type="EMBL" id="MYN40858.1"/>
    </source>
</evidence>
<dbReference type="Proteomes" id="UP000466332">
    <property type="component" value="Unassembled WGS sequence"/>
</dbReference>
<evidence type="ECO:0000256" key="1">
    <source>
        <dbReference type="SAM" id="SignalP"/>
    </source>
</evidence>
<proteinExistence type="predicted"/>
<sequence>MRWSILGVGCLLVQACVAAPVTELKPQELAAFVARHDYVVVQMTSPDLNCGYCKGADDTFDRAAALPHEPKLVYARVQWKPWREIPDFGPLVRVYGVPEQYVFRNGKALGGTGGRPASVAGLLAQVDQVIADPPFLRPKQEPVAEKPAQPLSDAERASVKLGIRRDFLTAVSSACGRLFPAHKASYDGAVQSWGAANEAGLKQADMLMLTRSSRADALAMRPLAEEEKRTLQAWQTGKLGISQQGAPTMADCDKFYNNLAGLP</sequence>
<evidence type="ECO:0008006" key="4">
    <source>
        <dbReference type="Google" id="ProtNLM"/>
    </source>
</evidence>
<gene>
    <name evidence="2" type="ORF">GTP55_15940</name>
</gene>
<reference evidence="2 3" key="1">
    <citation type="submission" date="2019-12" db="EMBL/GenBank/DDBJ databases">
        <title>Novel species isolated from a subtropical stream in China.</title>
        <authorList>
            <person name="Lu H."/>
        </authorList>
    </citation>
    <scope>NUCLEOTIDE SEQUENCE [LARGE SCALE GENOMIC DNA]</scope>
    <source>
        <strain evidence="2 3">FT109W</strain>
    </source>
</reference>
<accession>A0ABW9WIE6</accession>
<evidence type="ECO:0000313" key="3">
    <source>
        <dbReference type="Proteomes" id="UP000466332"/>
    </source>
</evidence>
<dbReference type="SUPFAM" id="SSF52833">
    <property type="entry name" value="Thioredoxin-like"/>
    <property type="match status" value="1"/>
</dbReference>